<comment type="subcellular location">
    <subcellularLocation>
        <location evidence="1">Membrane</location>
        <topology evidence="1">Peripheral membrane protein</topology>
    </subcellularLocation>
</comment>
<feature type="domain" description="HMA" evidence="6">
    <location>
        <begin position="6"/>
        <end position="69"/>
    </location>
</feature>
<dbReference type="SUPFAM" id="SSF55008">
    <property type="entry name" value="HMA, heavy metal-associated domain"/>
    <property type="match status" value="1"/>
</dbReference>
<evidence type="ECO:0000256" key="4">
    <source>
        <dbReference type="ARBA" id="ARBA00023289"/>
    </source>
</evidence>
<dbReference type="CDD" id="cd00371">
    <property type="entry name" value="HMA"/>
    <property type="match status" value="1"/>
</dbReference>
<dbReference type="InterPro" id="IPR006121">
    <property type="entry name" value="HMA_dom"/>
</dbReference>
<keyword evidence="2" id="KW-0488">Methylation</keyword>
<reference evidence="7 8" key="1">
    <citation type="journal article" date="2021" name="BMC Genomics">
        <title>Datura genome reveals duplications of psychoactive alkaloid biosynthetic genes and high mutation rate following tissue culture.</title>
        <authorList>
            <person name="Rajewski A."/>
            <person name="Carter-House D."/>
            <person name="Stajich J."/>
            <person name="Litt A."/>
        </authorList>
    </citation>
    <scope>NUCLEOTIDE SEQUENCE [LARGE SCALE GENOMIC DNA]</scope>
    <source>
        <strain evidence="7">AR-01</strain>
    </source>
</reference>
<dbReference type="PROSITE" id="PS50846">
    <property type="entry name" value="HMA_2"/>
    <property type="match status" value="1"/>
</dbReference>
<proteinExistence type="inferred from homology"/>
<dbReference type="Pfam" id="PF00403">
    <property type="entry name" value="HMA"/>
    <property type="match status" value="1"/>
</dbReference>
<dbReference type="InterPro" id="IPR036163">
    <property type="entry name" value="HMA_dom_sf"/>
</dbReference>
<dbReference type="Proteomes" id="UP000823775">
    <property type="component" value="Unassembled WGS sequence"/>
</dbReference>
<organism evidence="7 8">
    <name type="scientific">Datura stramonium</name>
    <name type="common">Jimsonweed</name>
    <name type="synonym">Common thornapple</name>
    <dbReference type="NCBI Taxonomy" id="4076"/>
    <lineage>
        <taxon>Eukaryota</taxon>
        <taxon>Viridiplantae</taxon>
        <taxon>Streptophyta</taxon>
        <taxon>Embryophyta</taxon>
        <taxon>Tracheophyta</taxon>
        <taxon>Spermatophyta</taxon>
        <taxon>Magnoliopsida</taxon>
        <taxon>eudicotyledons</taxon>
        <taxon>Gunneridae</taxon>
        <taxon>Pentapetalae</taxon>
        <taxon>asterids</taxon>
        <taxon>lamiids</taxon>
        <taxon>Solanales</taxon>
        <taxon>Solanaceae</taxon>
        <taxon>Solanoideae</taxon>
        <taxon>Datureae</taxon>
        <taxon>Datura</taxon>
    </lineage>
</organism>
<dbReference type="Gene3D" id="3.30.70.100">
    <property type="match status" value="1"/>
</dbReference>
<protein>
    <recommendedName>
        <fullName evidence="6">HMA domain-containing protein</fullName>
    </recommendedName>
</protein>
<name>A0ABS8T712_DATST</name>
<sequence>MEPFAELGCILKVDVHCDACKMKMVDVLSSICGVYSVTIDSEDGTAKISGEVDPNLLLRALSRSGLGNHAEVQWVRLKHPMLSNSHMADGYGYGYGSHNHGYGSYNHGYGYNSYGHGNGHGHDYSSIGGPLRQRRTLPEFNYGYEGHHNYQYPFRVTAQDSYAPNYYYGALPQPRPFNYYM</sequence>
<dbReference type="EMBL" id="JACEIK010001171">
    <property type="protein sequence ID" value="MCD7466759.1"/>
    <property type="molecule type" value="Genomic_DNA"/>
</dbReference>
<gene>
    <name evidence="7" type="ORF">HAX54_003764</name>
</gene>
<evidence type="ECO:0000256" key="3">
    <source>
        <dbReference type="ARBA" id="ARBA00022723"/>
    </source>
</evidence>
<comment type="similarity">
    <text evidence="5">Belongs to the HIPP family.</text>
</comment>
<evidence type="ECO:0000313" key="7">
    <source>
        <dbReference type="EMBL" id="MCD7466759.1"/>
    </source>
</evidence>
<evidence type="ECO:0000259" key="6">
    <source>
        <dbReference type="PROSITE" id="PS50846"/>
    </source>
</evidence>
<keyword evidence="3" id="KW-0479">Metal-binding</keyword>
<evidence type="ECO:0000256" key="2">
    <source>
        <dbReference type="ARBA" id="ARBA00022481"/>
    </source>
</evidence>
<evidence type="ECO:0000256" key="1">
    <source>
        <dbReference type="ARBA" id="ARBA00004170"/>
    </source>
</evidence>
<evidence type="ECO:0000256" key="5">
    <source>
        <dbReference type="ARBA" id="ARBA00024045"/>
    </source>
</evidence>
<dbReference type="PANTHER" id="PTHR45868:SF63">
    <property type="entry name" value="HMA DOMAIN-CONTAINING PROTEIN"/>
    <property type="match status" value="1"/>
</dbReference>
<comment type="caution">
    <text evidence="7">The sequence shown here is derived from an EMBL/GenBank/DDBJ whole genome shotgun (WGS) entry which is preliminary data.</text>
</comment>
<keyword evidence="4" id="KW-0449">Lipoprotein</keyword>
<keyword evidence="4" id="KW-0636">Prenylation</keyword>
<evidence type="ECO:0000313" key="8">
    <source>
        <dbReference type="Proteomes" id="UP000823775"/>
    </source>
</evidence>
<accession>A0ABS8T712</accession>
<dbReference type="PANTHER" id="PTHR45868">
    <property type="entry name" value="HEAVY METAL-ASSOCIATED ISOPRENYLATED PLANT PROTEIN 33-RELATED"/>
    <property type="match status" value="1"/>
</dbReference>
<keyword evidence="8" id="KW-1185">Reference proteome</keyword>